<proteinExistence type="inferred from homology"/>
<dbReference type="SUPFAM" id="SSF54975">
    <property type="entry name" value="Acylphosphatase/BLUF domain-like"/>
    <property type="match status" value="1"/>
</dbReference>
<dbReference type="EC" id="3.6.1.7" evidence="2 5"/>
<feature type="active site" evidence="5">
    <location>
        <position position="36"/>
    </location>
</feature>
<evidence type="ECO:0000256" key="3">
    <source>
        <dbReference type="ARBA" id="ARBA00015991"/>
    </source>
</evidence>
<evidence type="ECO:0000259" key="7">
    <source>
        <dbReference type="PROSITE" id="PS51160"/>
    </source>
</evidence>
<dbReference type="PRINTS" id="PR00112">
    <property type="entry name" value="ACYLPHPHTASE"/>
</dbReference>
<feature type="domain" description="Acylphosphatase-like" evidence="7">
    <location>
        <begin position="3"/>
        <end position="88"/>
    </location>
</feature>
<dbReference type="EMBL" id="RCZO01000007">
    <property type="protein sequence ID" value="TPG07440.1"/>
    <property type="molecule type" value="Genomic_DNA"/>
</dbReference>
<dbReference type="AlphaFoldDB" id="A0A502C3X7"/>
<comment type="similarity">
    <text evidence="1 6">Belongs to the acylphosphatase family.</text>
</comment>
<organism evidence="8 9">
    <name type="scientific">Rhodanobacter glycinis</name>
    <dbReference type="NCBI Taxonomy" id="582702"/>
    <lineage>
        <taxon>Bacteria</taxon>
        <taxon>Pseudomonadati</taxon>
        <taxon>Pseudomonadota</taxon>
        <taxon>Gammaproteobacteria</taxon>
        <taxon>Lysobacterales</taxon>
        <taxon>Rhodanobacteraceae</taxon>
        <taxon>Rhodanobacter</taxon>
    </lineage>
</organism>
<name>A0A502C3X7_9GAMM</name>
<dbReference type="PROSITE" id="PS51160">
    <property type="entry name" value="ACYLPHOSPHATASE_3"/>
    <property type="match status" value="1"/>
</dbReference>
<evidence type="ECO:0000256" key="4">
    <source>
        <dbReference type="ARBA" id="ARBA00047645"/>
    </source>
</evidence>
<dbReference type="InterPro" id="IPR020456">
    <property type="entry name" value="Acylphosphatase"/>
</dbReference>
<protein>
    <recommendedName>
        <fullName evidence="3 5">acylphosphatase</fullName>
        <ecNumber evidence="2 5">3.6.1.7</ecNumber>
    </recommendedName>
</protein>
<comment type="catalytic activity">
    <reaction evidence="4 5">
        <text>an acyl phosphate + H2O = a carboxylate + phosphate + H(+)</text>
        <dbReference type="Rhea" id="RHEA:14965"/>
        <dbReference type="ChEBI" id="CHEBI:15377"/>
        <dbReference type="ChEBI" id="CHEBI:15378"/>
        <dbReference type="ChEBI" id="CHEBI:29067"/>
        <dbReference type="ChEBI" id="CHEBI:43474"/>
        <dbReference type="ChEBI" id="CHEBI:59918"/>
        <dbReference type="EC" id="3.6.1.7"/>
    </reaction>
</comment>
<evidence type="ECO:0000313" key="9">
    <source>
        <dbReference type="Proteomes" id="UP000319486"/>
    </source>
</evidence>
<feature type="active site" evidence="5">
    <location>
        <position position="18"/>
    </location>
</feature>
<dbReference type="InterPro" id="IPR001792">
    <property type="entry name" value="Acylphosphatase-like_dom"/>
</dbReference>
<sequence>MPSVRFIVSGRVQGVCYRASAREQALSLGLTGHAKNRLDGCVEVLACGPAHALDALERWLQRGPPAARVEAVSREELPEQDLRGFHTG</sequence>
<dbReference type="Gene3D" id="3.30.70.100">
    <property type="match status" value="1"/>
</dbReference>
<evidence type="ECO:0000256" key="1">
    <source>
        <dbReference type="ARBA" id="ARBA00005614"/>
    </source>
</evidence>
<comment type="caution">
    <text evidence="8">The sequence shown here is derived from an EMBL/GenBank/DDBJ whole genome shotgun (WGS) entry which is preliminary data.</text>
</comment>
<dbReference type="NCBIfam" id="NF011018">
    <property type="entry name" value="PRK14446.1"/>
    <property type="match status" value="1"/>
</dbReference>
<evidence type="ECO:0000313" key="8">
    <source>
        <dbReference type="EMBL" id="TPG07440.1"/>
    </source>
</evidence>
<dbReference type="InterPro" id="IPR036046">
    <property type="entry name" value="Acylphosphatase-like_dom_sf"/>
</dbReference>
<accession>A0A502C3X7</accession>
<dbReference type="PANTHER" id="PTHR47268">
    <property type="entry name" value="ACYLPHOSPHATASE"/>
    <property type="match status" value="1"/>
</dbReference>
<dbReference type="PANTHER" id="PTHR47268:SF4">
    <property type="entry name" value="ACYLPHOSPHATASE"/>
    <property type="match status" value="1"/>
</dbReference>
<gene>
    <name evidence="8" type="ORF">EAH88_13485</name>
</gene>
<keyword evidence="9" id="KW-1185">Reference proteome</keyword>
<dbReference type="GO" id="GO:0003998">
    <property type="term" value="F:acylphosphatase activity"/>
    <property type="evidence" value="ECO:0007669"/>
    <property type="project" value="UniProtKB-EC"/>
</dbReference>
<evidence type="ECO:0000256" key="2">
    <source>
        <dbReference type="ARBA" id="ARBA00012150"/>
    </source>
</evidence>
<evidence type="ECO:0000256" key="5">
    <source>
        <dbReference type="PROSITE-ProRule" id="PRU00520"/>
    </source>
</evidence>
<dbReference type="Pfam" id="PF00708">
    <property type="entry name" value="Acylphosphatase"/>
    <property type="match status" value="1"/>
</dbReference>
<reference evidence="8 9" key="1">
    <citation type="journal article" date="2019" name="Environ. Microbiol.">
        <title>Species interactions and distinct microbial communities in high Arctic permafrost affected cryosols are associated with the CH4 and CO2 gas fluxes.</title>
        <authorList>
            <person name="Altshuler I."/>
            <person name="Hamel J."/>
            <person name="Turney S."/>
            <person name="Magnuson E."/>
            <person name="Levesque R."/>
            <person name="Greer C."/>
            <person name="Whyte L.G."/>
        </authorList>
    </citation>
    <scope>NUCLEOTIDE SEQUENCE [LARGE SCALE GENOMIC DNA]</scope>
    <source>
        <strain evidence="8 9">S13Y</strain>
    </source>
</reference>
<dbReference type="RefSeq" id="WP_140653532.1">
    <property type="nucleotide sequence ID" value="NZ_RCZO01000007.1"/>
</dbReference>
<dbReference type="Proteomes" id="UP000319486">
    <property type="component" value="Unassembled WGS sequence"/>
</dbReference>
<evidence type="ECO:0000256" key="6">
    <source>
        <dbReference type="RuleBase" id="RU004168"/>
    </source>
</evidence>
<keyword evidence="5" id="KW-0378">Hydrolase</keyword>